<feature type="signal peptide" evidence="2">
    <location>
        <begin position="1"/>
        <end position="23"/>
    </location>
</feature>
<comment type="caution">
    <text evidence="3">The sequence shown here is derived from an EMBL/GenBank/DDBJ whole genome shotgun (WGS) entry which is preliminary data.</text>
</comment>
<dbReference type="PROSITE" id="PS51257">
    <property type="entry name" value="PROKAR_LIPOPROTEIN"/>
    <property type="match status" value="1"/>
</dbReference>
<dbReference type="AlphaFoldDB" id="A0A4Q0T6T8"/>
<feature type="region of interest" description="Disordered" evidence="1">
    <location>
        <begin position="197"/>
        <end position="217"/>
    </location>
</feature>
<evidence type="ECO:0008006" key="5">
    <source>
        <dbReference type="Google" id="ProtNLM"/>
    </source>
</evidence>
<evidence type="ECO:0000313" key="3">
    <source>
        <dbReference type="EMBL" id="RXH58732.1"/>
    </source>
</evidence>
<keyword evidence="4" id="KW-1185">Reference proteome</keyword>
<dbReference type="RefSeq" id="WP_241654437.1">
    <property type="nucleotide sequence ID" value="NZ_RDSM01000001.1"/>
</dbReference>
<proteinExistence type="predicted"/>
<evidence type="ECO:0000313" key="4">
    <source>
        <dbReference type="Proteomes" id="UP000289437"/>
    </source>
</evidence>
<dbReference type="Proteomes" id="UP000289437">
    <property type="component" value="Unassembled WGS sequence"/>
</dbReference>
<reference evidence="4" key="2">
    <citation type="submission" date="2019-02" db="EMBL/GenBank/DDBJ databases">
        <title>Granulicella sibirica sp. nov., a psychrotolerant acidobacterium isolated from an organic soil layer in forested tundra, West Siberia.</title>
        <authorList>
            <person name="Oshkin I.Y."/>
            <person name="Kulichevskaya I.S."/>
            <person name="Rijpstra W.I.C."/>
            <person name="Sinninghe Damste J.S."/>
            <person name="Rakitin A.L."/>
            <person name="Ravin N.V."/>
            <person name="Dedysh S.N."/>
        </authorList>
    </citation>
    <scope>NUCLEOTIDE SEQUENCE [LARGE SCALE GENOMIC DNA]</scope>
    <source>
        <strain evidence="4">AF10</strain>
    </source>
</reference>
<keyword evidence="2" id="KW-0732">Signal</keyword>
<name>A0A4Q0T6T8_9BACT</name>
<sequence length="217" mass="22769">MKSSKVSGSVRVALVCGAALMGAAGCKKTADNTINYKSALNTYYSSHPACLWSEEKKLPAQEDTSDTTKTAPYDALVDQGLLVRTTDEKKKLLVLSKQVTNYDLSDKGRSSWTADPNQPGYGNFCYGHRTVSSIDSATPTTDQPGATTQVSYHYGFTDAPGWATAPETQTAFPSVQANLASGQTGSATLTNTTNGWAVTSAAGGPRAATPADGKIVE</sequence>
<organism evidence="3 4">
    <name type="scientific">Granulicella sibirica</name>
    <dbReference type="NCBI Taxonomy" id="2479048"/>
    <lineage>
        <taxon>Bacteria</taxon>
        <taxon>Pseudomonadati</taxon>
        <taxon>Acidobacteriota</taxon>
        <taxon>Terriglobia</taxon>
        <taxon>Terriglobales</taxon>
        <taxon>Acidobacteriaceae</taxon>
        <taxon>Granulicella</taxon>
    </lineage>
</organism>
<evidence type="ECO:0000256" key="1">
    <source>
        <dbReference type="SAM" id="MobiDB-lite"/>
    </source>
</evidence>
<reference evidence="3 4" key="1">
    <citation type="submission" date="2018-11" db="EMBL/GenBank/DDBJ databases">
        <authorList>
            <person name="Mardanov A.V."/>
            <person name="Ravin N.V."/>
            <person name="Dedysh S.N."/>
        </authorList>
    </citation>
    <scope>NUCLEOTIDE SEQUENCE [LARGE SCALE GENOMIC DNA]</scope>
    <source>
        <strain evidence="3 4">AF10</strain>
    </source>
</reference>
<protein>
    <recommendedName>
        <fullName evidence="5">Lipoprotein</fullName>
    </recommendedName>
</protein>
<accession>A0A4Q0T6T8</accession>
<feature type="chain" id="PRO_5020997319" description="Lipoprotein" evidence="2">
    <location>
        <begin position="24"/>
        <end position="217"/>
    </location>
</feature>
<gene>
    <name evidence="3" type="ORF">GRAN_2042</name>
</gene>
<dbReference type="EMBL" id="RDSM01000001">
    <property type="protein sequence ID" value="RXH58732.1"/>
    <property type="molecule type" value="Genomic_DNA"/>
</dbReference>
<evidence type="ECO:0000256" key="2">
    <source>
        <dbReference type="SAM" id="SignalP"/>
    </source>
</evidence>